<dbReference type="AlphaFoldDB" id="A0A1Q9E9L9"/>
<dbReference type="SMART" id="SM00332">
    <property type="entry name" value="PP2Cc"/>
    <property type="match status" value="1"/>
</dbReference>
<dbReference type="EMBL" id="LSRX01000218">
    <property type="protein sequence ID" value="OLQ04113.1"/>
    <property type="molecule type" value="Genomic_DNA"/>
</dbReference>
<proteinExistence type="predicted"/>
<dbReference type="InterPro" id="IPR036457">
    <property type="entry name" value="PPM-type-like_dom_sf"/>
</dbReference>
<feature type="region of interest" description="Disordered" evidence="2">
    <location>
        <begin position="1"/>
        <end position="27"/>
    </location>
</feature>
<dbReference type="GO" id="GO:0004722">
    <property type="term" value="F:protein serine/threonine phosphatase activity"/>
    <property type="evidence" value="ECO:0007669"/>
    <property type="project" value="InterPro"/>
</dbReference>
<keyword evidence="5" id="KW-1185">Reference proteome</keyword>
<name>A0A1Q9E9L9_SYMMI</name>
<evidence type="ECO:0000313" key="5">
    <source>
        <dbReference type="Proteomes" id="UP000186817"/>
    </source>
</evidence>
<dbReference type="PROSITE" id="PS51746">
    <property type="entry name" value="PPM_2"/>
    <property type="match status" value="1"/>
</dbReference>
<accession>A0A1Q9E9L9</accession>
<feature type="coiled-coil region" evidence="1">
    <location>
        <begin position="138"/>
        <end position="186"/>
    </location>
</feature>
<organism evidence="4 5">
    <name type="scientific">Symbiodinium microadriaticum</name>
    <name type="common">Dinoflagellate</name>
    <name type="synonym">Zooxanthella microadriatica</name>
    <dbReference type="NCBI Taxonomy" id="2951"/>
    <lineage>
        <taxon>Eukaryota</taxon>
        <taxon>Sar</taxon>
        <taxon>Alveolata</taxon>
        <taxon>Dinophyceae</taxon>
        <taxon>Suessiales</taxon>
        <taxon>Symbiodiniaceae</taxon>
        <taxon>Symbiodinium</taxon>
    </lineage>
</organism>
<dbReference type="SUPFAM" id="SSF81606">
    <property type="entry name" value="PP2C-like"/>
    <property type="match status" value="2"/>
</dbReference>
<dbReference type="InterPro" id="IPR015655">
    <property type="entry name" value="PP2C"/>
</dbReference>
<dbReference type="Gene3D" id="3.60.40.10">
    <property type="entry name" value="PPM-type phosphatase domain"/>
    <property type="match status" value="2"/>
</dbReference>
<evidence type="ECO:0000313" key="4">
    <source>
        <dbReference type="EMBL" id="OLQ04113.1"/>
    </source>
</evidence>
<dbReference type="PANTHER" id="PTHR47992">
    <property type="entry name" value="PROTEIN PHOSPHATASE"/>
    <property type="match status" value="1"/>
</dbReference>
<evidence type="ECO:0000259" key="3">
    <source>
        <dbReference type="PROSITE" id="PS51746"/>
    </source>
</evidence>
<evidence type="ECO:0000256" key="1">
    <source>
        <dbReference type="SAM" id="Coils"/>
    </source>
</evidence>
<feature type="domain" description="PPM-type phosphatase" evidence="3">
    <location>
        <begin position="54"/>
        <end position="437"/>
    </location>
</feature>
<protein>
    <recommendedName>
        <fullName evidence="3">PPM-type phosphatase domain-containing protein</fullName>
    </recommendedName>
</protein>
<gene>
    <name evidence="4" type="ORF">AK812_SmicGene12865</name>
</gene>
<comment type="caution">
    <text evidence="4">The sequence shown here is derived from an EMBL/GenBank/DDBJ whole genome shotgun (WGS) entry which is preliminary data.</text>
</comment>
<dbReference type="InterPro" id="IPR001932">
    <property type="entry name" value="PPM-type_phosphatase-like_dom"/>
</dbReference>
<dbReference type="OrthoDB" id="425413at2759"/>
<dbReference type="Proteomes" id="UP000186817">
    <property type="component" value="Unassembled WGS sequence"/>
</dbReference>
<reference evidence="4 5" key="1">
    <citation type="submission" date="2016-02" db="EMBL/GenBank/DDBJ databases">
        <title>Genome analysis of coral dinoflagellate symbionts highlights evolutionary adaptations to a symbiotic lifestyle.</title>
        <authorList>
            <person name="Aranda M."/>
            <person name="Li Y."/>
            <person name="Liew Y.J."/>
            <person name="Baumgarten S."/>
            <person name="Simakov O."/>
            <person name="Wilson M."/>
            <person name="Piel J."/>
            <person name="Ashoor H."/>
            <person name="Bougouffa S."/>
            <person name="Bajic V.B."/>
            <person name="Ryu T."/>
            <person name="Ravasi T."/>
            <person name="Bayer T."/>
            <person name="Micklem G."/>
            <person name="Kim H."/>
            <person name="Bhak J."/>
            <person name="Lajeunesse T.C."/>
            <person name="Voolstra C.R."/>
        </authorList>
    </citation>
    <scope>NUCLEOTIDE SEQUENCE [LARGE SCALE GENOMIC DNA]</scope>
    <source>
        <strain evidence="4 5">CCMP2467</strain>
    </source>
</reference>
<dbReference type="Pfam" id="PF00481">
    <property type="entry name" value="PP2C"/>
    <property type="match status" value="2"/>
</dbReference>
<sequence length="441" mass="47821">MEPSLRAAASPADRAPGGLPRPCRAPGPLGDRRFASSAAAAVFAALHPQRCHDACYIEELPDGRLQAAVFDGHGKKGHVVSGALKELLPALVAEQLETKDAATSLVRAFEASDAALPGAAAVAAIVEQGKSVTCEMVKKAVQARRRSLEKDLQNLRKYDQVDKGHAKELDQKIAVLEKELARWESKHCGPDPEVDHIREEFAEAQQMLDQKRTMKMVETSTGEEVHKTIFEVADLIDLSAAVVAWLVLRFFAVLLQLVQFVGYTRVQEDTIETRCQRERQMKQKCFGLQTGSDDKTWAACVACAGDSRAILVELDGDQCIARQLSETSSCERAEERERIETCCGRSERSALAANEKKSCVSAASGTRAGFLLLVTDGISDVLSNDDAAQLVCDHLAEEAGDFTGACSKLVEKARELWQAGLPIEVRIDDASAVLIPLQGNA</sequence>
<keyword evidence="1" id="KW-0175">Coiled coil</keyword>
<evidence type="ECO:0000256" key="2">
    <source>
        <dbReference type="SAM" id="MobiDB-lite"/>
    </source>
</evidence>